<feature type="compositionally biased region" description="Basic and acidic residues" evidence="4">
    <location>
        <begin position="702"/>
        <end position="718"/>
    </location>
</feature>
<proteinExistence type="predicted"/>
<dbReference type="PANTHER" id="PTHR13743:SF112">
    <property type="entry name" value="BEACH DOMAIN-CONTAINING PROTEIN"/>
    <property type="match status" value="1"/>
</dbReference>
<dbReference type="InterPro" id="IPR036322">
    <property type="entry name" value="WD40_repeat_dom_sf"/>
</dbReference>
<dbReference type="CDD" id="cd06071">
    <property type="entry name" value="Beach"/>
    <property type="match status" value="1"/>
</dbReference>
<dbReference type="GO" id="GO:0005829">
    <property type="term" value="C:cytosol"/>
    <property type="evidence" value="ECO:0007669"/>
    <property type="project" value="TreeGrafter"/>
</dbReference>
<dbReference type="CDD" id="cd01201">
    <property type="entry name" value="PH_BEACH"/>
    <property type="match status" value="1"/>
</dbReference>
<organism evidence="7 8">
    <name type="scientific">Desmophyllum pertusum</name>
    <dbReference type="NCBI Taxonomy" id="174260"/>
    <lineage>
        <taxon>Eukaryota</taxon>
        <taxon>Metazoa</taxon>
        <taxon>Cnidaria</taxon>
        <taxon>Anthozoa</taxon>
        <taxon>Hexacorallia</taxon>
        <taxon>Scleractinia</taxon>
        <taxon>Caryophylliina</taxon>
        <taxon>Caryophylliidae</taxon>
        <taxon>Desmophyllum</taxon>
    </lineage>
</organism>
<dbReference type="Pfam" id="PF14844">
    <property type="entry name" value="PH_BEACH"/>
    <property type="match status" value="1"/>
</dbReference>
<dbReference type="FunFam" id="1.10.1540.10:FF:000001">
    <property type="entry name" value="neurobeachin isoform X1"/>
    <property type="match status" value="1"/>
</dbReference>
<evidence type="ECO:0000256" key="2">
    <source>
        <dbReference type="ARBA" id="ARBA00022737"/>
    </source>
</evidence>
<dbReference type="Pfam" id="PF20426">
    <property type="entry name" value="NBCH_WD40"/>
    <property type="match status" value="1"/>
</dbReference>
<dbReference type="PROSITE" id="PS50197">
    <property type="entry name" value="BEACH"/>
    <property type="match status" value="1"/>
</dbReference>
<dbReference type="SUPFAM" id="SSF50978">
    <property type="entry name" value="WD40 repeat-like"/>
    <property type="match status" value="1"/>
</dbReference>
<dbReference type="InterPro" id="IPR001680">
    <property type="entry name" value="WD40_rpt"/>
</dbReference>
<dbReference type="Gene3D" id="2.130.10.10">
    <property type="entry name" value="YVTN repeat-like/Quinoprotein amine dehydrogenase"/>
    <property type="match status" value="2"/>
</dbReference>
<dbReference type="Gene3D" id="1.10.1540.10">
    <property type="entry name" value="BEACH domain"/>
    <property type="match status" value="1"/>
</dbReference>
<dbReference type="Proteomes" id="UP001163046">
    <property type="component" value="Unassembled WGS sequence"/>
</dbReference>
<dbReference type="SMART" id="SM01026">
    <property type="entry name" value="Beach"/>
    <property type="match status" value="1"/>
</dbReference>
<dbReference type="Pfam" id="PF16057">
    <property type="entry name" value="DUF4800"/>
    <property type="match status" value="1"/>
</dbReference>
<dbReference type="PANTHER" id="PTHR13743">
    <property type="entry name" value="BEIGE/BEACH-RELATED"/>
    <property type="match status" value="1"/>
</dbReference>
<dbReference type="SUPFAM" id="SSF48371">
    <property type="entry name" value="ARM repeat"/>
    <property type="match status" value="1"/>
</dbReference>
<feature type="domain" description="BEACH-type PH" evidence="6">
    <location>
        <begin position="829"/>
        <end position="921"/>
    </location>
</feature>
<dbReference type="GO" id="GO:0008104">
    <property type="term" value="P:intracellular protein localization"/>
    <property type="evidence" value="ECO:0007669"/>
    <property type="project" value="TreeGrafter"/>
</dbReference>
<gene>
    <name evidence="7" type="primary">NBEAL1_6</name>
    <name evidence="7" type="ORF">OS493_008972</name>
</gene>
<dbReference type="GO" id="GO:0019901">
    <property type="term" value="F:protein kinase binding"/>
    <property type="evidence" value="ECO:0007669"/>
    <property type="project" value="TreeGrafter"/>
</dbReference>
<dbReference type="InterPro" id="IPR011993">
    <property type="entry name" value="PH-like_dom_sf"/>
</dbReference>
<dbReference type="PROSITE" id="PS50082">
    <property type="entry name" value="WD_REPEATS_2"/>
    <property type="match status" value="2"/>
</dbReference>
<feature type="repeat" description="WD" evidence="3">
    <location>
        <begin position="1432"/>
        <end position="1473"/>
    </location>
</feature>
<evidence type="ECO:0000259" key="5">
    <source>
        <dbReference type="PROSITE" id="PS50197"/>
    </source>
</evidence>
<dbReference type="Gene3D" id="2.30.29.30">
    <property type="entry name" value="Pleckstrin-homology domain (PH domain)/Phosphotyrosine-binding domain (PTB)"/>
    <property type="match status" value="1"/>
</dbReference>
<accession>A0A9W9ZGD0</accession>
<dbReference type="OrthoDB" id="26681at2759"/>
<evidence type="ECO:0000313" key="8">
    <source>
        <dbReference type="Proteomes" id="UP001163046"/>
    </source>
</evidence>
<dbReference type="InterPro" id="IPR050865">
    <property type="entry name" value="BEACH_Domain"/>
</dbReference>
<evidence type="ECO:0000256" key="1">
    <source>
        <dbReference type="ARBA" id="ARBA00022574"/>
    </source>
</evidence>
<name>A0A9W9ZGD0_9CNID</name>
<reference evidence="7" key="1">
    <citation type="submission" date="2023-01" db="EMBL/GenBank/DDBJ databases">
        <title>Genome assembly of the deep-sea coral Lophelia pertusa.</title>
        <authorList>
            <person name="Herrera S."/>
            <person name="Cordes E."/>
        </authorList>
    </citation>
    <scope>NUCLEOTIDE SEQUENCE</scope>
    <source>
        <strain evidence="7">USNM1676648</strain>
        <tissue evidence="7">Polyp</tissue>
    </source>
</reference>
<dbReference type="SUPFAM" id="SSF50729">
    <property type="entry name" value="PH domain-like"/>
    <property type="match status" value="1"/>
</dbReference>
<dbReference type="GO" id="GO:0016020">
    <property type="term" value="C:membrane"/>
    <property type="evidence" value="ECO:0007669"/>
    <property type="project" value="TreeGrafter"/>
</dbReference>
<evidence type="ECO:0000259" key="6">
    <source>
        <dbReference type="PROSITE" id="PS51783"/>
    </source>
</evidence>
<dbReference type="InterPro" id="IPR023362">
    <property type="entry name" value="PH-BEACH_dom"/>
</dbReference>
<dbReference type="InterPro" id="IPR000409">
    <property type="entry name" value="BEACH_dom"/>
</dbReference>
<dbReference type="InterPro" id="IPR046851">
    <property type="entry name" value="NBCH_WD40"/>
</dbReference>
<dbReference type="PROSITE" id="PS51783">
    <property type="entry name" value="PH_BEACH"/>
    <property type="match status" value="1"/>
</dbReference>
<feature type="repeat" description="WD" evidence="3">
    <location>
        <begin position="1381"/>
        <end position="1412"/>
    </location>
</feature>
<sequence>MFLLLSILKGHDVKDEEFTETLCYVGSILRNMDVKLINVKVLRSLQALVECVTNETVLQSVFDNLLFDFRIWSSSEFNVRIGHIQFISTQIKDSPARFRSQYGVRFFLDVVTQYYGEHAPMGNSAGRNRENEVQLTQEEVKIIRASLLGLIKFYLTEKVKREEVCYIVEYLTCLTDPEQIAEVLDVLLTLCKRASKSKMAKRLSDPRQIPVFVTLLINNRNETLRIKTLQLMSYVILSQNVPEGNRSYWHLRPIGLSAITKFLSDDISEPLMRSLLRLGVSEHDENRGVDVLMHYHVVLAVLELIEDGDLETKLFVSHMILRSIDANHVSLSRCAKEFGWHVTLLRLITGPFSAPRGTGNVSEQDAIALEKRKRGEEDLIDTVLEIVFRVMWKGVEGFGESDWKVRGQAIAAVSIISSAETFLVPHCVIERRLLELCLQGAVQDINVSGQTGEAETQNALMVMRLVEDFIFTPAAIAGEGSDDESDTWSVKLVENVVLLLEVLNVWDENEEHVQWEEMAQVGVRILLAFISRPETEYCATASSKLSKLVKARMNTSQGEICYILGRLHQAFVMSREKADSCNYTFIVPVVRLLFLKYHDTLPMTIYMPTFSAADRAQLQAREDFLELMESEEFKAMMKQQIYPGMKQYENAFSGSSSASGRFWMDCLTGLTDSLRKKDRAHEESCEKFDEQITRPFKQLQDSQREHVKSLPKQQEHQKNNVTRQWKVLKRMLMSERSPWGRGSPRESHWKLSSTENFHRMRIKLTQNYLFTPHTDASRARDNADTRDARESSVPVRVAKEAVVQNVDEDFLEVEDPGSPTGKERQRAISETEKSVLGEVCELITLMDIVPGKLEVTTTHVYFYADETAGRDFQWPLSELREVHLRRHNLRRSALEFFLIDQTNYFLNFNKETRHKVYRKIMSLRPRNLYYIGARSPANLLKASGLTDKWVHREISNFEYLMQLNTIAGRTYNDLSQYPVFPWVLVDYDSEELRLDDPAVYRDLSKPVGALNPERVQSLRERYDTFEDPCGIIAKFHYGSHYSSSAGVLHYLLRVEPFTTLHVKLQSGKFDCADRQFHNIPSSWDSMYAKGGDVKELIPEFFYFPDFLVNSNRFDLGRLQRGPTVDDVILPRWATSPEDFVCKHRQALESDHVSSHLHEWIDLIFGYKQKGPAAEEALNVFYYCTYEGAVDLDAITDPDEREATEGMINNFGQTPIQLITQPHPQRMSAEEAAKFKAAKSAGTSRTLENVFENFDKLKAYFVTVSDATDPLVFAAVSQVYTRSLIHSGMPEHMITISQNGIVGLQDWLPYSKTRTKPFTFELDPSLSSNRLRRCIAGPFSPDLQISSRMFTITHDAKLIITAGHWDNSFRVFTTKGKELTRIVAHTDVITCVSLDDDGHHLITGSRDTTSCLWGITHQGGVAQELKRTPLQTLYGHDKPITCVAMSWELDMAVSGSQDGTCIIYTARKGEYVITLRPMGTAPCTRSSPCHVTCLALSEYGNIVVSCKQESTRALCRYTINGKLLSKDVKLKEDVVDVFISSEFVVTGGVSGRLEIRELHSFKVVKKMNLRVPIRYVSLARDNTHIFVCLQDGKLIVIGVEGS</sequence>
<keyword evidence="1 3" id="KW-0853">WD repeat</keyword>
<dbReference type="InterPro" id="IPR036372">
    <property type="entry name" value="BEACH_dom_sf"/>
</dbReference>
<dbReference type="PROSITE" id="PS50294">
    <property type="entry name" value="WD_REPEATS_REGION"/>
    <property type="match status" value="1"/>
</dbReference>
<evidence type="ECO:0000256" key="3">
    <source>
        <dbReference type="PROSITE-ProRule" id="PRU00221"/>
    </source>
</evidence>
<keyword evidence="8" id="KW-1185">Reference proteome</keyword>
<dbReference type="InterPro" id="IPR015943">
    <property type="entry name" value="WD40/YVTN_repeat-like_dom_sf"/>
</dbReference>
<feature type="region of interest" description="Disordered" evidence="4">
    <location>
        <begin position="701"/>
        <end position="720"/>
    </location>
</feature>
<dbReference type="InterPro" id="IPR031570">
    <property type="entry name" value="NBEA/BDCP_DUF4704"/>
</dbReference>
<dbReference type="InterPro" id="IPR016024">
    <property type="entry name" value="ARM-type_fold"/>
</dbReference>
<comment type="caution">
    <text evidence="7">The sequence shown here is derived from an EMBL/GenBank/DDBJ whole genome shotgun (WGS) entry which is preliminary data.</text>
</comment>
<feature type="domain" description="BEACH" evidence="5">
    <location>
        <begin position="934"/>
        <end position="1225"/>
    </location>
</feature>
<protein>
    <submittedName>
        <fullName evidence="7">Neurobeachin-like protein 1</fullName>
    </submittedName>
</protein>
<dbReference type="SMART" id="SM00320">
    <property type="entry name" value="WD40"/>
    <property type="match status" value="3"/>
</dbReference>
<evidence type="ECO:0000256" key="4">
    <source>
        <dbReference type="SAM" id="MobiDB-lite"/>
    </source>
</evidence>
<dbReference type="SUPFAM" id="SSF81837">
    <property type="entry name" value="BEACH domain"/>
    <property type="match status" value="1"/>
</dbReference>
<evidence type="ECO:0000313" key="7">
    <source>
        <dbReference type="EMBL" id="KAJ7380509.1"/>
    </source>
</evidence>
<dbReference type="Pfam" id="PF02138">
    <property type="entry name" value="Beach"/>
    <property type="match status" value="1"/>
</dbReference>
<dbReference type="Pfam" id="PF15787">
    <property type="entry name" value="DUF4704"/>
    <property type="match status" value="1"/>
</dbReference>
<keyword evidence="2" id="KW-0677">Repeat</keyword>
<dbReference type="EMBL" id="MU826353">
    <property type="protein sequence ID" value="KAJ7380509.1"/>
    <property type="molecule type" value="Genomic_DNA"/>
</dbReference>
<feature type="region of interest" description="Disordered" evidence="4">
    <location>
        <begin position="773"/>
        <end position="793"/>
    </location>
</feature>
<feature type="compositionally biased region" description="Basic and acidic residues" evidence="4">
    <location>
        <begin position="775"/>
        <end position="790"/>
    </location>
</feature>